<feature type="transmembrane region" description="Helical" evidence="8">
    <location>
        <begin position="150"/>
        <end position="167"/>
    </location>
</feature>
<keyword evidence="6 8" id="KW-1133">Transmembrane helix</keyword>
<evidence type="ECO:0000256" key="8">
    <source>
        <dbReference type="SAM" id="Phobius"/>
    </source>
</evidence>
<dbReference type="GO" id="GO:0009103">
    <property type="term" value="P:lipopolysaccharide biosynthetic process"/>
    <property type="evidence" value="ECO:0007669"/>
    <property type="project" value="UniProtKB-ARBA"/>
</dbReference>
<feature type="transmembrane region" description="Helical" evidence="8">
    <location>
        <begin position="317"/>
        <end position="336"/>
    </location>
</feature>
<feature type="transmembrane region" description="Helical" evidence="8">
    <location>
        <begin position="196"/>
        <end position="213"/>
    </location>
</feature>
<evidence type="ECO:0000313" key="11">
    <source>
        <dbReference type="Proteomes" id="UP000034803"/>
    </source>
</evidence>
<evidence type="ECO:0000313" key="10">
    <source>
        <dbReference type="EMBL" id="KKP31090.1"/>
    </source>
</evidence>
<evidence type="ECO:0000256" key="1">
    <source>
        <dbReference type="ARBA" id="ARBA00004651"/>
    </source>
</evidence>
<dbReference type="EMBL" id="LBOI01000016">
    <property type="protein sequence ID" value="KKP31090.1"/>
    <property type="molecule type" value="Genomic_DNA"/>
</dbReference>
<keyword evidence="2" id="KW-1003">Cell membrane</keyword>
<keyword evidence="5 8" id="KW-0812">Transmembrane</keyword>
<feature type="transmembrane region" description="Helical" evidence="8">
    <location>
        <begin position="348"/>
        <end position="364"/>
    </location>
</feature>
<proteinExistence type="predicted"/>
<dbReference type="InterPro" id="IPR050297">
    <property type="entry name" value="LipidA_mod_glycosyltrf_83"/>
</dbReference>
<evidence type="ECO:0000256" key="5">
    <source>
        <dbReference type="ARBA" id="ARBA00022692"/>
    </source>
</evidence>
<feature type="domain" description="Glycosyltransferase RgtA/B/C/D-like" evidence="9">
    <location>
        <begin position="84"/>
        <end position="235"/>
    </location>
</feature>
<feature type="transmembrane region" description="Helical" evidence="8">
    <location>
        <begin position="225"/>
        <end position="246"/>
    </location>
</feature>
<gene>
    <name evidence="10" type="ORF">UR21_C0016G0008</name>
</gene>
<name>A0A0G0AWW4_9BACT</name>
<feature type="transmembrane region" description="Helical" evidence="8">
    <location>
        <begin position="376"/>
        <end position="395"/>
    </location>
</feature>
<dbReference type="PANTHER" id="PTHR33908:SF3">
    <property type="entry name" value="UNDECAPRENYL PHOSPHATE-ALPHA-4-AMINO-4-DEOXY-L-ARABINOSE ARABINOSYL TRANSFERASE"/>
    <property type="match status" value="1"/>
</dbReference>
<accession>A0A0G0AWW4</accession>
<feature type="transmembrane region" description="Helical" evidence="8">
    <location>
        <begin position="18"/>
        <end position="35"/>
    </location>
</feature>
<evidence type="ECO:0000259" key="9">
    <source>
        <dbReference type="Pfam" id="PF13231"/>
    </source>
</evidence>
<comment type="subcellular location">
    <subcellularLocation>
        <location evidence="1">Cell membrane</location>
        <topology evidence="1">Multi-pass membrane protein</topology>
    </subcellularLocation>
</comment>
<feature type="transmembrane region" description="Helical" evidence="8">
    <location>
        <begin position="402"/>
        <end position="420"/>
    </location>
</feature>
<evidence type="ECO:0000256" key="7">
    <source>
        <dbReference type="ARBA" id="ARBA00023136"/>
    </source>
</evidence>
<organism evidence="10 11">
    <name type="scientific">Candidatus Woesebacteria bacterium GW2011_GWC2_31_9</name>
    <dbReference type="NCBI Taxonomy" id="1618586"/>
    <lineage>
        <taxon>Bacteria</taxon>
        <taxon>Candidatus Woeseibacteriota</taxon>
    </lineage>
</organism>
<feature type="transmembrane region" description="Helical" evidence="8">
    <location>
        <begin position="99"/>
        <end position="120"/>
    </location>
</feature>
<protein>
    <recommendedName>
        <fullName evidence="9">Glycosyltransferase RgtA/B/C/D-like domain-containing protein</fullName>
    </recommendedName>
</protein>
<keyword evidence="7 8" id="KW-0472">Membrane</keyword>
<dbReference type="AlphaFoldDB" id="A0A0G0AWW4"/>
<evidence type="ECO:0000256" key="3">
    <source>
        <dbReference type="ARBA" id="ARBA00022676"/>
    </source>
</evidence>
<dbReference type="Pfam" id="PF13231">
    <property type="entry name" value="PMT_2"/>
    <property type="match status" value="1"/>
</dbReference>
<comment type="caution">
    <text evidence="10">The sequence shown here is derived from an EMBL/GenBank/DDBJ whole genome shotgun (WGS) entry which is preliminary data.</text>
</comment>
<dbReference type="Proteomes" id="UP000034803">
    <property type="component" value="Unassembled WGS sequence"/>
</dbReference>
<evidence type="ECO:0000256" key="6">
    <source>
        <dbReference type="ARBA" id="ARBA00022989"/>
    </source>
</evidence>
<evidence type="ECO:0000256" key="4">
    <source>
        <dbReference type="ARBA" id="ARBA00022679"/>
    </source>
</evidence>
<keyword evidence="4" id="KW-0808">Transferase</keyword>
<keyword evidence="3" id="KW-0328">Glycosyltransferase</keyword>
<dbReference type="GO" id="GO:0010041">
    <property type="term" value="P:response to iron(III) ion"/>
    <property type="evidence" value="ECO:0007669"/>
    <property type="project" value="TreeGrafter"/>
</dbReference>
<dbReference type="PANTHER" id="PTHR33908">
    <property type="entry name" value="MANNOSYLTRANSFERASE YKCB-RELATED"/>
    <property type="match status" value="1"/>
</dbReference>
<feature type="transmembrane region" description="Helical" evidence="8">
    <location>
        <begin position="127"/>
        <end position="144"/>
    </location>
</feature>
<dbReference type="GO" id="GO:0005886">
    <property type="term" value="C:plasma membrane"/>
    <property type="evidence" value="ECO:0007669"/>
    <property type="project" value="UniProtKB-SubCell"/>
</dbReference>
<evidence type="ECO:0000256" key="2">
    <source>
        <dbReference type="ARBA" id="ARBA00022475"/>
    </source>
</evidence>
<reference evidence="10 11" key="1">
    <citation type="journal article" date="2015" name="Nature">
        <title>rRNA introns, odd ribosomes, and small enigmatic genomes across a large radiation of phyla.</title>
        <authorList>
            <person name="Brown C.T."/>
            <person name="Hug L.A."/>
            <person name="Thomas B.C."/>
            <person name="Sharon I."/>
            <person name="Castelle C.J."/>
            <person name="Singh A."/>
            <person name="Wilkins M.J."/>
            <person name="Williams K.H."/>
            <person name="Banfield J.F."/>
        </authorList>
    </citation>
    <scope>NUCLEOTIDE SEQUENCE [LARGE SCALE GENOMIC DNA]</scope>
</reference>
<dbReference type="InterPro" id="IPR038731">
    <property type="entry name" value="RgtA/B/C-like"/>
</dbReference>
<dbReference type="GO" id="GO:0016763">
    <property type="term" value="F:pentosyltransferase activity"/>
    <property type="evidence" value="ECO:0007669"/>
    <property type="project" value="TreeGrafter"/>
</dbReference>
<sequence length="562" mass="64862">MEVLPLNYMKIIKLLNKNILWLIILLAAIIRVWNLDNIPPHLTPDEASLGYNAYSILKTGKDEYGKTLPLIFKSFGDYKPGLYIYTTVPFVAVLGLSEFSVRLPSAIFGVISIYLIYLIANRFFGKKFAIFTGFIGAFNPWLIYFSRGAWEVNLSLTLTLAGIYFFLKSLEKNKFLIISSLFFALTLLAYQGAKLSSGLVVVLLLIFYFKDLVKFPKKYLTQSLLLGLLISSPIILSMFTGLTGRLEVFSVFSYPRPKEYIQSMLDEGKEKIGSLSYYLFHSEDLNFKRGIMGRWFNHFSGRFLFFEGDFSNLRHSAPYQGMLLLSDLIILILGFFEIFKNKLKKEHLFFLFWLILAPLPAVLSRDQVHAVRSFNMAIPLIIICTFGLSGLITFINKNKYKVYFYSIVFLVYLVSITYFLDSYFVHVSAHNSKLWSYGYSQVVETITPIQGNYKKIVVQQSFAQPYIFFLFFQKYDPSKYQKNTSFVNSEYIGDVGYITKLDNIEFGPIDWSINRGDRGTLFVADTLRIPPADSNDEKEFRLIKEIKYLNNRDTAFRIIEVK</sequence>